<keyword evidence="7" id="KW-0175">Coiled coil</keyword>
<dbReference type="InterPro" id="IPR003661">
    <property type="entry name" value="HisK_dim/P_dom"/>
</dbReference>
<organism evidence="11 12">
    <name type="scientific">Candidatus Nitronereus thalassa</name>
    <dbReference type="NCBI Taxonomy" id="3020898"/>
    <lineage>
        <taxon>Bacteria</taxon>
        <taxon>Pseudomonadati</taxon>
        <taxon>Nitrospirota</taxon>
        <taxon>Nitrospiria</taxon>
        <taxon>Nitrospirales</taxon>
        <taxon>Nitrospiraceae</taxon>
        <taxon>Candidatus Nitronereus</taxon>
    </lineage>
</organism>
<dbReference type="InterPro" id="IPR003018">
    <property type="entry name" value="GAF"/>
</dbReference>
<sequence length="1233" mass="139367">MSTNFNNRDARLAHFTIERATDPIFWVDSHGQFYGVNEAACRLYGFSRNELLEMKVFDINPTVTPETWPEIWNEIRTQESMTFESEHVRKNGERFPVEVSLNHVEFEGESYSCSFIRDITQRKRTQEEIASLSKFPDENPNPILRLSDDGKILYHNKASTPLLNLWNCQTGQLFSGPWCPIVQRAFETGKVQHTEASVGDRIYSLNLAPVSGAGYLNIYALDVTERKTIEAEQKRSRDRTIQHQAALLSLVRGSFSSRNTVCQRVTQLVADTLEVERVSIWMLNPEKTHLTCLDIYERSKGIHDQGAKLFIEQYPRYFSALGENLTIAANDAPSDPRTNEFAQGYLDIQGITSMMDSPIFEQGHTIGVLCHEHVGPPRVWSLDEQQFSSSIADFVSHTFESLERQRIQEEAYGLMEDLGSRVRELTALHHTARLIQHPSASPQEIMRELLPLLCEAWQYPTITGARISYGGLKVATKNFQPTDWMQQAEFSTEDGTCGLLEICYLEKRPILQEGPFSSEERKLINSLSEMLRTFFERKRVQTALEERLRFEDLIATISTKLINLPVSEIDHHICGALKTIGQFVGIERGFVFLLSKDGNTISATHEWETEGFQELGPEFQNIPVTAVPWGIGELRKLEPVLVPRISDLPPEAEVERELFLKIDPVQSAILIPLVCQGKLMGFLGLDSIKEEKRWDKDIVDLLRIVGEIFANAFERKASEEELHQAQTQLEQRVRDRTAELTSTNARLQEEIAERERGEQALQRAKEAAESANRAKSEFLANMSHELRTPLNGILGYAQILKGDPTISEDQRSGLDVIHRSGEHLLMLINDILDLSKIEAQKLELLPTTFHFPEFLKTITEIIKVRADQAGLTFHCHFPESLPKEVQGDEKRLRQVLLNLLGNAVKFTDHGEVAFTISQESNTQDSQVLRFLVEDTGIGIAPEHLKDIFLPFQQVTDPQRQVEGTGLGLTITNKLVALMGGKLEVDSTLGEGSRFWFSIPLPLVLQPSIGKTPDRRRIIGIRKGPTSVLVIDDKLENRSVLANLIKPKGFTVQEAANGEEGILMAKRHHPDIIFMDLIMPVMDGLAATSALRAMSEFSSTVIIALSASAFDHSRQESLNVGCNAFLSKPIREQDLLEALEQHANVTWEYATEGSVANRSSQENRAVPTPPPNVLQTLYEMVKKGQILEVRKQIEAIDQMDPQYANFTKELKVYAHTFQMKQLGEFLKPFLGKPK</sequence>
<evidence type="ECO:0000259" key="10">
    <source>
        <dbReference type="PROSITE" id="PS50112"/>
    </source>
</evidence>
<dbReference type="InterPro" id="IPR000014">
    <property type="entry name" value="PAS"/>
</dbReference>
<evidence type="ECO:0000256" key="6">
    <source>
        <dbReference type="PROSITE-ProRule" id="PRU00169"/>
    </source>
</evidence>
<evidence type="ECO:0000313" key="12">
    <source>
        <dbReference type="Proteomes" id="UP001250932"/>
    </source>
</evidence>
<dbReference type="SUPFAM" id="SSF55785">
    <property type="entry name" value="PYP-like sensor domain (PAS domain)"/>
    <property type="match status" value="1"/>
</dbReference>
<dbReference type="SMART" id="SM00448">
    <property type="entry name" value="REC"/>
    <property type="match status" value="1"/>
</dbReference>
<dbReference type="Gene3D" id="3.30.450.20">
    <property type="entry name" value="PAS domain"/>
    <property type="match status" value="1"/>
</dbReference>
<evidence type="ECO:0000259" key="9">
    <source>
        <dbReference type="PROSITE" id="PS50110"/>
    </source>
</evidence>
<dbReference type="Pfam" id="PF02518">
    <property type="entry name" value="HATPase_c"/>
    <property type="match status" value="1"/>
</dbReference>
<dbReference type="Gene3D" id="3.40.50.2300">
    <property type="match status" value="1"/>
</dbReference>
<dbReference type="InterPro" id="IPR003594">
    <property type="entry name" value="HATPase_dom"/>
</dbReference>
<dbReference type="InterPro" id="IPR029016">
    <property type="entry name" value="GAF-like_dom_sf"/>
</dbReference>
<feature type="domain" description="Response regulatory" evidence="9">
    <location>
        <begin position="1026"/>
        <end position="1142"/>
    </location>
</feature>
<keyword evidence="4" id="KW-0808">Transferase</keyword>
<dbReference type="SUPFAM" id="SSF55781">
    <property type="entry name" value="GAF domain-like"/>
    <property type="match status" value="2"/>
</dbReference>
<dbReference type="SMART" id="SM00388">
    <property type="entry name" value="HisKA"/>
    <property type="match status" value="1"/>
</dbReference>
<dbReference type="Pfam" id="PF00072">
    <property type="entry name" value="Response_reg"/>
    <property type="match status" value="1"/>
</dbReference>
<dbReference type="PANTHER" id="PTHR43047:SF64">
    <property type="entry name" value="HISTIDINE KINASE CONTAINING CHEY-HOMOLOGOUS RECEIVER DOMAIN AND PAS DOMAIN-RELATED"/>
    <property type="match status" value="1"/>
</dbReference>
<dbReference type="CDD" id="cd17546">
    <property type="entry name" value="REC_hyHK_CKI1_RcsC-like"/>
    <property type="match status" value="1"/>
</dbReference>
<dbReference type="Pfam" id="PF13426">
    <property type="entry name" value="PAS_9"/>
    <property type="match status" value="1"/>
</dbReference>
<evidence type="ECO:0000313" key="11">
    <source>
        <dbReference type="EMBL" id="MDT7043129.1"/>
    </source>
</evidence>
<dbReference type="PROSITE" id="PS50112">
    <property type="entry name" value="PAS"/>
    <property type="match status" value="1"/>
</dbReference>
<dbReference type="InterPro" id="IPR035965">
    <property type="entry name" value="PAS-like_dom_sf"/>
</dbReference>
<evidence type="ECO:0000256" key="5">
    <source>
        <dbReference type="ARBA" id="ARBA00022777"/>
    </source>
</evidence>
<dbReference type="NCBIfam" id="TIGR00229">
    <property type="entry name" value="sensory_box"/>
    <property type="match status" value="1"/>
</dbReference>
<gene>
    <name evidence="11" type="ORF">PPG34_12280</name>
</gene>
<evidence type="ECO:0000256" key="1">
    <source>
        <dbReference type="ARBA" id="ARBA00000085"/>
    </source>
</evidence>
<comment type="catalytic activity">
    <reaction evidence="1">
        <text>ATP + protein L-histidine = ADP + protein N-phospho-L-histidine.</text>
        <dbReference type="EC" id="2.7.13.3"/>
    </reaction>
</comment>
<keyword evidence="11" id="KW-0547">Nucleotide-binding</keyword>
<keyword evidence="5" id="KW-0418">Kinase</keyword>
<evidence type="ECO:0000256" key="3">
    <source>
        <dbReference type="ARBA" id="ARBA00022553"/>
    </source>
</evidence>
<accession>A0ABU3K9N7</accession>
<dbReference type="CDD" id="cd16922">
    <property type="entry name" value="HATPase_EvgS-ArcB-TorS-like"/>
    <property type="match status" value="1"/>
</dbReference>
<reference evidence="11 12" key="1">
    <citation type="journal article" date="2023" name="ISME J.">
        <title>Cultivation and genomic characterization of novel and ubiquitous marine nitrite-oxidizing bacteria from the Nitrospirales.</title>
        <authorList>
            <person name="Mueller A.J."/>
            <person name="Daebeler A."/>
            <person name="Herbold C.W."/>
            <person name="Kirkegaard R.H."/>
            <person name="Daims H."/>
        </authorList>
    </citation>
    <scope>NUCLEOTIDE SEQUENCE [LARGE SCALE GENOMIC DNA]</scope>
    <source>
        <strain evidence="11 12">EB</strain>
    </source>
</reference>
<comment type="caution">
    <text evidence="11">The sequence shown here is derived from an EMBL/GenBank/DDBJ whole genome shotgun (WGS) entry which is preliminary data.</text>
</comment>
<dbReference type="SMART" id="SM00091">
    <property type="entry name" value="PAS"/>
    <property type="match status" value="2"/>
</dbReference>
<dbReference type="SMART" id="SM00387">
    <property type="entry name" value="HATPase_c"/>
    <property type="match status" value="1"/>
</dbReference>
<dbReference type="SUPFAM" id="SSF47384">
    <property type="entry name" value="Homodimeric domain of signal transducing histidine kinase"/>
    <property type="match status" value="1"/>
</dbReference>
<dbReference type="PROSITE" id="PS50109">
    <property type="entry name" value="HIS_KIN"/>
    <property type="match status" value="1"/>
</dbReference>
<dbReference type="Gene3D" id="1.10.287.130">
    <property type="match status" value="1"/>
</dbReference>
<dbReference type="InterPro" id="IPR004358">
    <property type="entry name" value="Sig_transdc_His_kin-like_C"/>
</dbReference>
<feature type="coiled-coil region" evidence="7">
    <location>
        <begin position="715"/>
        <end position="781"/>
    </location>
</feature>
<keyword evidence="12" id="KW-1185">Reference proteome</keyword>
<proteinExistence type="predicted"/>
<dbReference type="CDD" id="cd00082">
    <property type="entry name" value="HisKA"/>
    <property type="match status" value="1"/>
</dbReference>
<evidence type="ECO:0000256" key="7">
    <source>
        <dbReference type="SAM" id="Coils"/>
    </source>
</evidence>
<feature type="domain" description="Histidine kinase" evidence="8">
    <location>
        <begin position="781"/>
        <end position="1002"/>
    </location>
</feature>
<dbReference type="InterPro" id="IPR011006">
    <property type="entry name" value="CheY-like_superfamily"/>
</dbReference>
<feature type="domain" description="PAS" evidence="10">
    <location>
        <begin position="17"/>
        <end position="66"/>
    </location>
</feature>
<dbReference type="Gene3D" id="3.30.450.40">
    <property type="match status" value="2"/>
</dbReference>
<dbReference type="CDD" id="cd00130">
    <property type="entry name" value="PAS"/>
    <property type="match status" value="1"/>
</dbReference>
<feature type="modified residue" description="4-aspartylphosphate" evidence="6">
    <location>
        <position position="1075"/>
    </location>
</feature>
<evidence type="ECO:0000256" key="2">
    <source>
        <dbReference type="ARBA" id="ARBA00012438"/>
    </source>
</evidence>
<keyword evidence="3 6" id="KW-0597">Phosphoprotein</keyword>
<keyword evidence="11" id="KW-0067">ATP-binding</keyword>
<dbReference type="SUPFAM" id="SSF52172">
    <property type="entry name" value="CheY-like"/>
    <property type="match status" value="1"/>
</dbReference>
<dbReference type="Gene3D" id="3.30.565.10">
    <property type="entry name" value="Histidine kinase-like ATPase, C-terminal domain"/>
    <property type="match status" value="1"/>
</dbReference>
<dbReference type="PANTHER" id="PTHR43047">
    <property type="entry name" value="TWO-COMPONENT HISTIDINE PROTEIN KINASE"/>
    <property type="match status" value="1"/>
</dbReference>
<dbReference type="PRINTS" id="PR00344">
    <property type="entry name" value="BCTRLSENSOR"/>
</dbReference>
<evidence type="ECO:0000259" key="8">
    <source>
        <dbReference type="PROSITE" id="PS50109"/>
    </source>
</evidence>
<dbReference type="PROSITE" id="PS50110">
    <property type="entry name" value="RESPONSE_REGULATORY"/>
    <property type="match status" value="1"/>
</dbReference>
<dbReference type="Pfam" id="PF00512">
    <property type="entry name" value="HisKA"/>
    <property type="match status" value="1"/>
</dbReference>
<evidence type="ECO:0000256" key="4">
    <source>
        <dbReference type="ARBA" id="ARBA00022679"/>
    </source>
</evidence>
<dbReference type="InterPro" id="IPR036097">
    <property type="entry name" value="HisK_dim/P_sf"/>
</dbReference>
<dbReference type="InterPro" id="IPR005467">
    <property type="entry name" value="His_kinase_dom"/>
</dbReference>
<dbReference type="Proteomes" id="UP001250932">
    <property type="component" value="Unassembled WGS sequence"/>
</dbReference>
<protein>
    <recommendedName>
        <fullName evidence="2">histidine kinase</fullName>
        <ecNumber evidence="2">2.7.13.3</ecNumber>
    </recommendedName>
</protein>
<dbReference type="SUPFAM" id="SSF55874">
    <property type="entry name" value="ATPase domain of HSP90 chaperone/DNA topoisomerase II/histidine kinase"/>
    <property type="match status" value="1"/>
</dbReference>
<dbReference type="Pfam" id="PF01590">
    <property type="entry name" value="GAF"/>
    <property type="match status" value="2"/>
</dbReference>
<dbReference type="RefSeq" id="WP_313833624.1">
    <property type="nucleotide sequence ID" value="NZ_JAQOUE010000001.1"/>
</dbReference>
<dbReference type="EMBL" id="JAQOUE010000001">
    <property type="protein sequence ID" value="MDT7043129.1"/>
    <property type="molecule type" value="Genomic_DNA"/>
</dbReference>
<dbReference type="GO" id="GO:0005524">
    <property type="term" value="F:ATP binding"/>
    <property type="evidence" value="ECO:0007669"/>
    <property type="project" value="UniProtKB-KW"/>
</dbReference>
<dbReference type="SMART" id="SM00065">
    <property type="entry name" value="GAF"/>
    <property type="match status" value="2"/>
</dbReference>
<name>A0ABU3K9N7_9BACT</name>
<dbReference type="InterPro" id="IPR036890">
    <property type="entry name" value="HATPase_C_sf"/>
</dbReference>
<dbReference type="InterPro" id="IPR001789">
    <property type="entry name" value="Sig_transdc_resp-reg_receiver"/>
</dbReference>
<dbReference type="EC" id="2.7.13.3" evidence="2"/>